<dbReference type="AlphaFoldDB" id="A0A926IBY6"/>
<dbReference type="PROSITE" id="PS50943">
    <property type="entry name" value="HTH_CROC1"/>
    <property type="match status" value="1"/>
</dbReference>
<comment type="caution">
    <text evidence="2">The sequence shown here is derived from an EMBL/GenBank/DDBJ whole genome shotgun (WGS) entry which is preliminary data.</text>
</comment>
<dbReference type="InterPro" id="IPR001387">
    <property type="entry name" value="Cro/C1-type_HTH"/>
</dbReference>
<evidence type="ECO:0000313" key="3">
    <source>
        <dbReference type="Proteomes" id="UP000660861"/>
    </source>
</evidence>
<accession>A0A926IBY6</accession>
<dbReference type="SUPFAM" id="SSF47413">
    <property type="entry name" value="lambda repressor-like DNA-binding domains"/>
    <property type="match status" value="1"/>
</dbReference>
<dbReference type="GO" id="GO:0003677">
    <property type="term" value="F:DNA binding"/>
    <property type="evidence" value="ECO:0007669"/>
    <property type="project" value="InterPro"/>
</dbReference>
<name>A0A926IBY6_9FIRM</name>
<protein>
    <submittedName>
        <fullName evidence="2">Helix-turn-helix transcriptional regulator</fullName>
    </submittedName>
</protein>
<reference evidence="2" key="1">
    <citation type="submission" date="2020-08" db="EMBL/GenBank/DDBJ databases">
        <title>Genome public.</title>
        <authorList>
            <person name="Liu C."/>
            <person name="Sun Q."/>
        </authorList>
    </citation>
    <scope>NUCLEOTIDE SEQUENCE</scope>
    <source>
        <strain evidence="2">NSJ-54</strain>
    </source>
</reference>
<evidence type="ECO:0000259" key="1">
    <source>
        <dbReference type="PROSITE" id="PS50943"/>
    </source>
</evidence>
<organism evidence="2 3">
    <name type="scientific">Zongyangia hominis</name>
    <dbReference type="NCBI Taxonomy" id="2763677"/>
    <lineage>
        <taxon>Bacteria</taxon>
        <taxon>Bacillati</taxon>
        <taxon>Bacillota</taxon>
        <taxon>Clostridia</taxon>
        <taxon>Eubacteriales</taxon>
        <taxon>Oscillospiraceae</taxon>
        <taxon>Zongyangia</taxon>
    </lineage>
</organism>
<dbReference type="InterPro" id="IPR010982">
    <property type="entry name" value="Lambda_DNA-bd_dom_sf"/>
</dbReference>
<gene>
    <name evidence="2" type="ORF">H8709_06880</name>
</gene>
<sequence>MQMAGSVRLCLNRYLDEHHISRYWLAKKARIEYPVINRYYKNKVVRYDSNVLAKICDALQCQIEDILEYVDE</sequence>
<dbReference type="Gene3D" id="1.10.260.40">
    <property type="entry name" value="lambda repressor-like DNA-binding domains"/>
    <property type="match status" value="1"/>
</dbReference>
<feature type="domain" description="HTH cro/C1-type" evidence="1">
    <location>
        <begin position="25"/>
        <end position="66"/>
    </location>
</feature>
<dbReference type="EMBL" id="JACRTC010000004">
    <property type="protein sequence ID" value="MBC8570555.1"/>
    <property type="molecule type" value="Genomic_DNA"/>
</dbReference>
<keyword evidence="3" id="KW-1185">Reference proteome</keyword>
<proteinExistence type="predicted"/>
<dbReference type="Proteomes" id="UP000660861">
    <property type="component" value="Unassembled WGS sequence"/>
</dbReference>
<dbReference type="Pfam" id="PF13443">
    <property type="entry name" value="HTH_26"/>
    <property type="match status" value="1"/>
</dbReference>
<evidence type="ECO:0000313" key="2">
    <source>
        <dbReference type="EMBL" id="MBC8570555.1"/>
    </source>
</evidence>